<dbReference type="Gene3D" id="3.30.530.20">
    <property type="match status" value="1"/>
</dbReference>
<accession>A0A1I3DNU9</accession>
<gene>
    <name evidence="3" type="ORF">SAMN04489868_1463</name>
</gene>
<dbReference type="Pfam" id="PF08327">
    <property type="entry name" value="AHSA1"/>
    <property type="match status" value="1"/>
</dbReference>
<feature type="domain" description="Activator of Hsp90 ATPase homologue 1/2-like C-terminal" evidence="2">
    <location>
        <begin position="23"/>
        <end position="131"/>
    </location>
</feature>
<comment type="similarity">
    <text evidence="1">Belongs to the AHA1 family.</text>
</comment>
<evidence type="ECO:0000313" key="3">
    <source>
        <dbReference type="EMBL" id="SFH88405.1"/>
    </source>
</evidence>
<evidence type="ECO:0000256" key="1">
    <source>
        <dbReference type="ARBA" id="ARBA00006817"/>
    </source>
</evidence>
<dbReference type="InterPro" id="IPR023393">
    <property type="entry name" value="START-like_dom_sf"/>
</dbReference>
<dbReference type="CDD" id="cd08899">
    <property type="entry name" value="SRPBCC_CalC_Aha1-like_6"/>
    <property type="match status" value="1"/>
</dbReference>
<organism evidence="3 4">
    <name type="scientific">Pisciglobus halotolerans</name>
    <dbReference type="NCBI Taxonomy" id="745365"/>
    <lineage>
        <taxon>Bacteria</taxon>
        <taxon>Bacillati</taxon>
        <taxon>Bacillota</taxon>
        <taxon>Bacilli</taxon>
        <taxon>Lactobacillales</taxon>
        <taxon>Carnobacteriaceae</taxon>
    </lineage>
</organism>
<dbReference type="AlphaFoldDB" id="A0A1I3DNU9"/>
<sequence>MLAEVSQANDKVIVTMHRKLQHRVEEVWDMLTENEQLAKWFPEMQVEQLKEGGKIKLAFHTGGKEEMTITSLAVPTVLEYTWGQDLVRFDLTQTDYGTHLLFTETLQQVTEQTPKDIAGWHICLDAIEALLDKRELSDPHQTWEKAYADYKRVFDDFEK</sequence>
<dbReference type="EMBL" id="FOQE01000046">
    <property type="protein sequence ID" value="SFH88405.1"/>
    <property type="molecule type" value="Genomic_DNA"/>
</dbReference>
<dbReference type="Proteomes" id="UP000198668">
    <property type="component" value="Unassembled WGS sequence"/>
</dbReference>
<name>A0A1I3DNU9_9LACT</name>
<proteinExistence type="inferred from homology"/>
<dbReference type="SUPFAM" id="SSF55961">
    <property type="entry name" value="Bet v1-like"/>
    <property type="match status" value="1"/>
</dbReference>
<evidence type="ECO:0000259" key="2">
    <source>
        <dbReference type="Pfam" id="PF08327"/>
    </source>
</evidence>
<protein>
    <submittedName>
        <fullName evidence="3">Uncharacterized conserved protein YndB, AHSA1/START domain</fullName>
    </submittedName>
</protein>
<dbReference type="InterPro" id="IPR013538">
    <property type="entry name" value="ASHA1/2-like_C"/>
</dbReference>
<reference evidence="3 4" key="1">
    <citation type="submission" date="2016-10" db="EMBL/GenBank/DDBJ databases">
        <authorList>
            <person name="de Groot N.N."/>
        </authorList>
    </citation>
    <scope>NUCLEOTIDE SEQUENCE [LARGE SCALE GENOMIC DNA]</scope>
    <source>
        <strain evidence="3 4">DSM 27630</strain>
    </source>
</reference>
<evidence type="ECO:0000313" key="4">
    <source>
        <dbReference type="Proteomes" id="UP000198668"/>
    </source>
</evidence>
<keyword evidence="4" id="KW-1185">Reference proteome</keyword>